<organism evidence="2 3">
    <name type="scientific">Polyangium mundeleinium</name>
    <dbReference type="NCBI Taxonomy" id="2995306"/>
    <lineage>
        <taxon>Bacteria</taxon>
        <taxon>Pseudomonadati</taxon>
        <taxon>Myxococcota</taxon>
        <taxon>Polyangia</taxon>
        <taxon>Polyangiales</taxon>
        <taxon>Polyangiaceae</taxon>
        <taxon>Polyangium</taxon>
    </lineage>
</organism>
<sequence>MILGDTSVHSPALYEIFARMWLYDLGRVKGARVTLADVPDEELDRLARLGFDYVYLMGVWTLGEVGPKIAREMPSLHAEYERALPDLEPADVIGSPFAVARYAVDPSLGGDQALAVLREKLRARGIGLLLDFVPNHLARDHHWITERPELFVREANGQIACGKDPYFPPWTDTAQLDFRAAETRQASIEALLDVASRCDGVRCDMAMLVLSDVFRRTWAHAQRAEGTREAEGEFWADAIDAVRERYPNFVLLAEAYWDLEWRLQTLGFDYTYDKSMYDQLLHGSARAVRGHLSGSFDYQARSARFLENHDEPRIASALPPDRRKAATVLLGTAPGMRFFHDGQLEGRKVRAPVQLARRADERVDEASLAFHHALLDAMKLDVLRRGRFAMLPPRAAGPGSTSFESFVAYRWDARTSAVVVVVNLGPSRGHCKLTLDLAGIAGRQVRLVDRIGGEEYRRSGDELLDDRRGLYVELPAYGAHLFEVKKRESMGAFVPPPDSPRR</sequence>
<dbReference type="Proteomes" id="UP001221411">
    <property type="component" value="Unassembled WGS sequence"/>
</dbReference>
<evidence type="ECO:0000259" key="1">
    <source>
        <dbReference type="SMART" id="SM00642"/>
    </source>
</evidence>
<name>A0ABT5ELK6_9BACT</name>
<gene>
    <name evidence="2" type="ORF">POL67_15195</name>
</gene>
<evidence type="ECO:0000313" key="2">
    <source>
        <dbReference type="EMBL" id="MDC0742699.1"/>
    </source>
</evidence>
<dbReference type="PANTHER" id="PTHR47786">
    <property type="entry name" value="ALPHA-1,4-GLUCAN:MALTOSE-1-PHOSPHATE MALTOSYLTRANSFERASE"/>
    <property type="match status" value="1"/>
</dbReference>
<dbReference type="EMBL" id="JAQNDO010000001">
    <property type="protein sequence ID" value="MDC0742699.1"/>
    <property type="molecule type" value="Genomic_DNA"/>
</dbReference>
<dbReference type="InterPro" id="IPR017853">
    <property type="entry name" value="GH"/>
</dbReference>
<dbReference type="InterPro" id="IPR006047">
    <property type="entry name" value="GH13_cat_dom"/>
</dbReference>
<dbReference type="Gene3D" id="3.20.20.80">
    <property type="entry name" value="Glycosidases"/>
    <property type="match status" value="1"/>
</dbReference>
<feature type="domain" description="Glycosyl hydrolase family 13 catalytic" evidence="1">
    <location>
        <begin position="73"/>
        <end position="362"/>
    </location>
</feature>
<proteinExistence type="predicted"/>
<reference evidence="2 3" key="1">
    <citation type="submission" date="2022-11" db="EMBL/GenBank/DDBJ databases">
        <title>Minimal conservation of predation-associated metabolite biosynthetic gene clusters underscores biosynthetic potential of Myxococcota including descriptions for ten novel species: Archangium lansinium sp. nov., Myxococcus landrumus sp. nov., Nannocystis bai.</title>
        <authorList>
            <person name="Ahearne A."/>
            <person name="Stevens C."/>
            <person name="Dowd S."/>
        </authorList>
    </citation>
    <scope>NUCLEOTIDE SEQUENCE [LARGE SCALE GENOMIC DNA]</scope>
    <source>
        <strain evidence="2 3">RJM3</strain>
    </source>
</reference>
<dbReference type="SUPFAM" id="SSF51445">
    <property type="entry name" value="(Trans)glycosidases"/>
    <property type="match status" value="1"/>
</dbReference>
<dbReference type="GO" id="GO:0016787">
    <property type="term" value="F:hydrolase activity"/>
    <property type="evidence" value="ECO:0007669"/>
    <property type="project" value="UniProtKB-KW"/>
</dbReference>
<keyword evidence="2" id="KW-0378">Hydrolase</keyword>
<dbReference type="RefSeq" id="WP_271918076.1">
    <property type="nucleotide sequence ID" value="NZ_JAQNDO010000001.1"/>
</dbReference>
<protein>
    <submittedName>
        <fullName evidence="2">Alpha-amylase family glycosyl hydrolase</fullName>
    </submittedName>
</protein>
<keyword evidence="3" id="KW-1185">Reference proteome</keyword>
<dbReference type="PANTHER" id="PTHR47786:SF2">
    <property type="entry name" value="GLYCOSYL HYDROLASE FAMILY 13 CATALYTIC DOMAIN-CONTAINING PROTEIN"/>
    <property type="match status" value="1"/>
</dbReference>
<dbReference type="CDD" id="cd11347">
    <property type="entry name" value="AmyAc_1"/>
    <property type="match status" value="1"/>
</dbReference>
<comment type="caution">
    <text evidence="2">The sequence shown here is derived from an EMBL/GenBank/DDBJ whole genome shotgun (WGS) entry which is preliminary data.</text>
</comment>
<dbReference type="Pfam" id="PF00128">
    <property type="entry name" value="Alpha-amylase"/>
    <property type="match status" value="1"/>
</dbReference>
<dbReference type="SMART" id="SM00642">
    <property type="entry name" value="Aamy"/>
    <property type="match status" value="1"/>
</dbReference>
<evidence type="ECO:0000313" key="3">
    <source>
        <dbReference type="Proteomes" id="UP001221411"/>
    </source>
</evidence>
<accession>A0ABT5ELK6</accession>